<protein>
    <submittedName>
        <fullName evidence="2">Uncharacterized protein</fullName>
    </submittedName>
</protein>
<sequence length="270" mass="30110">MFHVTRNSPAGSPVDPGALDAHGDSQVDRGPARLFLSAVATLLVPWTPQGHAQHRWPLRGWARRDVATRGERGRIFGLNRWTQKQVRTLEYETCVYCCLAVLFPSWFLLILLCVRSLQGHSYSLCLTNPNTDDSVSQARVTDSGSLSTQDKQLMVASDLSDQSVSAPGGWVHFLWALIGKEVVLSWSGSLLWSRSGFPHQLPCCTSSFLLVCLGRLALMKDGPSVTLSFISFRFFRQQTEDFLLERLNRYPWMMSPLSGHELTIGSPEAS</sequence>
<gene>
    <name evidence="2" type="ORF">GOODEAATRI_018445</name>
</gene>
<evidence type="ECO:0000256" key="1">
    <source>
        <dbReference type="SAM" id="MobiDB-lite"/>
    </source>
</evidence>
<name>A0ABV0MIV7_9TELE</name>
<organism evidence="2 3">
    <name type="scientific">Goodea atripinnis</name>
    <dbReference type="NCBI Taxonomy" id="208336"/>
    <lineage>
        <taxon>Eukaryota</taxon>
        <taxon>Metazoa</taxon>
        <taxon>Chordata</taxon>
        <taxon>Craniata</taxon>
        <taxon>Vertebrata</taxon>
        <taxon>Euteleostomi</taxon>
        <taxon>Actinopterygii</taxon>
        <taxon>Neopterygii</taxon>
        <taxon>Teleostei</taxon>
        <taxon>Neoteleostei</taxon>
        <taxon>Acanthomorphata</taxon>
        <taxon>Ovalentaria</taxon>
        <taxon>Atherinomorphae</taxon>
        <taxon>Cyprinodontiformes</taxon>
        <taxon>Goodeidae</taxon>
        <taxon>Goodea</taxon>
    </lineage>
</organism>
<proteinExistence type="predicted"/>
<dbReference type="Proteomes" id="UP001476798">
    <property type="component" value="Unassembled WGS sequence"/>
</dbReference>
<reference evidence="2 3" key="1">
    <citation type="submission" date="2021-06" db="EMBL/GenBank/DDBJ databases">
        <authorList>
            <person name="Palmer J.M."/>
        </authorList>
    </citation>
    <scope>NUCLEOTIDE SEQUENCE [LARGE SCALE GENOMIC DNA]</scope>
    <source>
        <strain evidence="2 3">GA_2019</strain>
        <tissue evidence="2">Muscle</tissue>
    </source>
</reference>
<comment type="caution">
    <text evidence="2">The sequence shown here is derived from an EMBL/GenBank/DDBJ whole genome shotgun (WGS) entry which is preliminary data.</text>
</comment>
<feature type="compositionally biased region" description="Polar residues" evidence="1">
    <location>
        <begin position="1"/>
        <end position="10"/>
    </location>
</feature>
<feature type="region of interest" description="Disordered" evidence="1">
    <location>
        <begin position="1"/>
        <end position="22"/>
    </location>
</feature>
<dbReference type="EMBL" id="JAHRIO010001568">
    <property type="protein sequence ID" value="MEQ2159036.1"/>
    <property type="molecule type" value="Genomic_DNA"/>
</dbReference>
<keyword evidence="3" id="KW-1185">Reference proteome</keyword>
<accession>A0ABV0MIV7</accession>
<evidence type="ECO:0000313" key="2">
    <source>
        <dbReference type="EMBL" id="MEQ2159036.1"/>
    </source>
</evidence>
<evidence type="ECO:0000313" key="3">
    <source>
        <dbReference type="Proteomes" id="UP001476798"/>
    </source>
</evidence>